<name>A0A1X7HK76_9BACL</name>
<organism evidence="1 2">
    <name type="scientific">Paenibacillus uliginis N3/975</name>
    <dbReference type="NCBI Taxonomy" id="1313296"/>
    <lineage>
        <taxon>Bacteria</taxon>
        <taxon>Bacillati</taxon>
        <taxon>Bacillota</taxon>
        <taxon>Bacilli</taxon>
        <taxon>Bacillales</taxon>
        <taxon>Paenibacillaceae</taxon>
        <taxon>Paenibacillus</taxon>
    </lineage>
</organism>
<dbReference type="EMBL" id="LT840184">
    <property type="protein sequence ID" value="SMF88079.1"/>
    <property type="molecule type" value="Genomic_DNA"/>
</dbReference>
<gene>
    <name evidence="1" type="ORF">SAMN05661091_4102</name>
</gene>
<protein>
    <submittedName>
        <fullName evidence="1">Uncharacterized protein</fullName>
    </submittedName>
</protein>
<proteinExistence type="predicted"/>
<dbReference type="Proteomes" id="UP000192940">
    <property type="component" value="Chromosome I"/>
</dbReference>
<evidence type="ECO:0000313" key="1">
    <source>
        <dbReference type="EMBL" id="SMF88079.1"/>
    </source>
</evidence>
<evidence type="ECO:0000313" key="2">
    <source>
        <dbReference type="Proteomes" id="UP000192940"/>
    </source>
</evidence>
<dbReference type="STRING" id="1313296.SAMN05661091_4102"/>
<dbReference type="RefSeq" id="WP_208914878.1">
    <property type="nucleotide sequence ID" value="NZ_LT840184.1"/>
</dbReference>
<accession>A0A1X7HK76</accession>
<dbReference type="AlphaFoldDB" id="A0A1X7HK76"/>
<sequence>MTKLKVELELDWFDSETGTVSDELRTEVVRGLQDRLINKVEKQVQSTIESKIKEAADKVTSDFLIAIFEEKLQNIKIPYDTGMWRDEVKLLSLSEFVGTQYDKFLERKVFDEYGKRTDREREAKYTVHEYFAKNMLGKELEKKLSELIADARQKAENTVLSTLEKNLREQLSADIINRLNIPSMLKSLQEKAAEIELDGN</sequence>
<keyword evidence="2" id="KW-1185">Reference proteome</keyword>
<reference evidence="1 2" key="1">
    <citation type="submission" date="2017-04" db="EMBL/GenBank/DDBJ databases">
        <authorList>
            <person name="Afonso C.L."/>
            <person name="Miller P.J."/>
            <person name="Scott M.A."/>
            <person name="Spackman E."/>
            <person name="Goraichik I."/>
            <person name="Dimitrov K.M."/>
            <person name="Suarez D.L."/>
            <person name="Swayne D.E."/>
        </authorList>
    </citation>
    <scope>NUCLEOTIDE SEQUENCE [LARGE SCALE GENOMIC DNA]</scope>
    <source>
        <strain evidence="1 2">N3/975</strain>
    </source>
</reference>